<keyword evidence="4" id="KW-0735">Signal-anchor</keyword>
<evidence type="ECO:0000256" key="8">
    <source>
        <dbReference type="SAM" id="MobiDB-lite"/>
    </source>
</evidence>
<feature type="chain" id="PRO_5022935467" evidence="9">
    <location>
        <begin position="22"/>
        <end position="1019"/>
    </location>
</feature>
<dbReference type="Proteomes" id="UP000319143">
    <property type="component" value="Unassembled WGS sequence"/>
</dbReference>
<evidence type="ECO:0000256" key="5">
    <source>
        <dbReference type="ARBA" id="ARBA00022989"/>
    </source>
</evidence>
<evidence type="ECO:0000256" key="2">
    <source>
        <dbReference type="ARBA" id="ARBA00022692"/>
    </source>
</evidence>
<keyword evidence="6" id="KW-0333">Golgi apparatus</keyword>
<evidence type="ECO:0000256" key="7">
    <source>
        <dbReference type="ARBA" id="ARBA00023136"/>
    </source>
</evidence>
<evidence type="ECO:0000256" key="1">
    <source>
        <dbReference type="ARBA" id="ARBA00004323"/>
    </source>
</evidence>
<keyword evidence="5" id="KW-1133">Transmembrane helix</keyword>
<keyword evidence="7" id="KW-0472">Membrane</keyword>
<evidence type="ECO:0000256" key="3">
    <source>
        <dbReference type="ARBA" id="ARBA00022801"/>
    </source>
</evidence>
<dbReference type="Gene3D" id="3.20.20.80">
    <property type="entry name" value="Glycosidases"/>
    <property type="match status" value="1"/>
</dbReference>
<evidence type="ECO:0000256" key="9">
    <source>
        <dbReference type="SAM" id="SignalP"/>
    </source>
</evidence>
<protein>
    <submittedName>
        <fullName evidence="10">Uncharacterized protein</fullName>
    </submittedName>
</protein>
<evidence type="ECO:0000313" key="10">
    <source>
        <dbReference type="EMBL" id="TWU39632.1"/>
    </source>
</evidence>
<gene>
    <name evidence="10" type="ORF">Poly41_24870</name>
</gene>
<feature type="signal peptide" evidence="9">
    <location>
        <begin position="1"/>
        <end position="21"/>
    </location>
</feature>
<feature type="compositionally biased region" description="Basic and acidic residues" evidence="8">
    <location>
        <begin position="49"/>
        <end position="58"/>
    </location>
</feature>
<evidence type="ECO:0000256" key="6">
    <source>
        <dbReference type="ARBA" id="ARBA00023034"/>
    </source>
</evidence>
<dbReference type="AlphaFoldDB" id="A0A5C6DSM0"/>
<dbReference type="PANTHER" id="PTHR13572">
    <property type="entry name" value="ENDO-ALPHA-1,2-MANNOSIDASE"/>
    <property type="match status" value="1"/>
</dbReference>
<accession>A0A5C6DSM0</accession>
<evidence type="ECO:0000256" key="4">
    <source>
        <dbReference type="ARBA" id="ARBA00022968"/>
    </source>
</evidence>
<dbReference type="GO" id="GO:0004559">
    <property type="term" value="F:alpha-mannosidase activity"/>
    <property type="evidence" value="ECO:0007669"/>
    <property type="project" value="TreeGrafter"/>
</dbReference>
<dbReference type="InterPro" id="IPR026071">
    <property type="entry name" value="Glyco_Hydrolase_99"/>
</dbReference>
<organism evidence="10 11">
    <name type="scientific">Novipirellula artificiosorum</name>
    <dbReference type="NCBI Taxonomy" id="2528016"/>
    <lineage>
        <taxon>Bacteria</taxon>
        <taxon>Pseudomonadati</taxon>
        <taxon>Planctomycetota</taxon>
        <taxon>Planctomycetia</taxon>
        <taxon>Pirellulales</taxon>
        <taxon>Pirellulaceae</taxon>
        <taxon>Novipirellula</taxon>
    </lineage>
</organism>
<reference evidence="10 11" key="1">
    <citation type="submission" date="2019-02" db="EMBL/GenBank/DDBJ databases">
        <title>Deep-cultivation of Planctomycetes and their phenomic and genomic characterization uncovers novel biology.</title>
        <authorList>
            <person name="Wiegand S."/>
            <person name="Jogler M."/>
            <person name="Boedeker C."/>
            <person name="Pinto D."/>
            <person name="Vollmers J."/>
            <person name="Rivas-Marin E."/>
            <person name="Kohn T."/>
            <person name="Peeters S.H."/>
            <person name="Heuer A."/>
            <person name="Rast P."/>
            <person name="Oberbeckmann S."/>
            <person name="Bunk B."/>
            <person name="Jeske O."/>
            <person name="Meyerdierks A."/>
            <person name="Storesund J.E."/>
            <person name="Kallscheuer N."/>
            <person name="Luecker S."/>
            <person name="Lage O.M."/>
            <person name="Pohl T."/>
            <person name="Merkel B.J."/>
            <person name="Hornburger P."/>
            <person name="Mueller R.-W."/>
            <person name="Bruemmer F."/>
            <person name="Labrenz M."/>
            <person name="Spormann A.M."/>
            <person name="Op Den Camp H."/>
            <person name="Overmann J."/>
            <person name="Amann R."/>
            <person name="Jetten M.S.M."/>
            <person name="Mascher T."/>
            <person name="Medema M.H."/>
            <person name="Devos D.P."/>
            <person name="Kaster A.-K."/>
            <person name="Ovreas L."/>
            <person name="Rohde M."/>
            <person name="Galperin M.Y."/>
            <person name="Jogler C."/>
        </authorList>
    </citation>
    <scope>NUCLEOTIDE SEQUENCE [LARGE SCALE GENOMIC DNA]</scope>
    <source>
        <strain evidence="10 11">Poly41</strain>
    </source>
</reference>
<dbReference type="EMBL" id="SJPV01000003">
    <property type="protein sequence ID" value="TWU39632.1"/>
    <property type="molecule type" value="Genomic_DNA"/>
</dbReference>
<keyword evidence="11" id="KW-1185">Reference proteome</keyword>
<dbReference type="PANTHER" id="PTHR13572:SF4">
    <property type="entry name" value="RE57134P"/>
    <property type="match status" value="1"/>
</dbReference>
<keyword evidence="3" id="KW-0378">Hydrolase</keyword>
<comment type="subcellular location">
    <subcellularLocation>
        <location evidence="1">Golgi apparatus membrane</location>
        <topology evidence="1">Single-pass type II membrane protein</topology>
    </subcellularLocation>
</comment>
<keyword evidence="9" id="KW-0732">Signal</keyword>
<sequence length="1019" mass="115445" precursor="true">MRLASTFTLWVLCSLSAAVSAVEEEPKPLLFANYYAWYHNGSHPDHPWAGWTRKESEQNSRALAEQRPGLPPRSSAAYPLVGLYDSADPEVAEWHVRLAQAAGIDAFLVDWWGRHLDRDKNIDEGILVAAEKHSFKFALLDERSQFHSDWEWYKQAAVETLTRYKDSPAYLRIDGRPVYYLYQVASTATLTPEKFVDLKRHVESRVGPVYWIVDKIAHQHAAQRAGDADKEKHIPADWLATPGIDAFGFYSTFSHFRAHRYEDLAGKYKYLTDQAHDAGKKMLLPVHPGHNNSRFREDPYVMPRLDGQTLRNYLRAASDAGADFLMVTSWNEWPETTVVEPSSNWPDPYHYLRILAEWKEKAFHVPPAPLEQRGESDSQRLANQTWRSVSPDPDALPSHLQTVVADTHEASLQVREHALRKTIAKDSCWPQGAWGDTMWALAALSLNEKVDDANERLLKRATDYVNLKRQNVATSAFTPEQAKETPWAYFALTDYVRILCLFHAKSVHYPGRLHPETEATMKEALWFWAKADSKVADASLENLFVLRGTENHDLTRRPNDYLVASILKDDPLFGDRLFDDGHNAAEHAAAYEAFFREWPRQRAIAGLWFEVGSDTYQKYSWPALMNLHELAPDPVVRKRFGMLLDLAFIEEAQISVQGRRGGGRSRASYGENNFESYKNLLYAPDGAHAESSHSKALESCRYQLPAAAILLRKVELPARSSFQITNRVLGELAPGGADEGEGTRYCADSALVNYAHRTPHYLMGSTLQNPALSMPNPKAGKPTLKYGGISRQKRWCGILFEDPANDEVSAVYPVIEKTRGGRPQHSHWSVQHENVLLIQRIAPETAHRIGSYSTGKIKIRFQGQNLEKREQDGWIFANNGKAFVGVKFLDGDYGWDEANVEAAPINFNGSTDKSRILFHAGDITTHGSFEEFRADLLANRLVVTKDKVEYCFRASEKYVESSLFDGDHLERFRLPRIDGEPINLRPPMTYQSPYLNGAFGSDRIVVTVGPVKQILDFSM</sequence>
<feature type="region of interest" description="Disordered" evidence="8">
    <location>
        <begin position="49"/>
        <end position="71"/>
    </location>
</feature>
<keyword evidence="2" id="KW-0812">Transmembrane</keyword>
<comment type="caution">
    <text evidence="10">The sequence shown here is derived from an EMBL/GenBank/DDBJ whole genome shotgun (WGS) entry which is preliminary data.</text>
</comment>
<name>A0A5C6DSM0_9BACT</name>
<proteinExistence type="predicted"/>
<dbReference type="Pfam" id="PF16317">
    <property type="entry name" value="Glyco_hydro_99"/>
    <property type="match status" value="1"/>
</dbReference>
<evidence type="ECO:0000313" key="11">
    <source>
        <dbReference type="Proteomes" id="UP000319143"/>
    </source>
</evidence>